<gene>
    <name evidence="3" type="ORF">IPF40_11390</name>
    <name evidence="4" type="ORF">IPI13_12340</name>
    <name evidence="5" type="ORF">IPP00_09680</name>
</gene>
<feature type="transmembrane region" description="Helical" evidence="1">
    <location>
        <begin position="7"/>
        <end position="24"/>
    </location>
</feature>
<dbReference type="AlphaFoldDB" id="A0A935MAN6"/>
<protein>
    <submittedName>
        <fullName evidence="4">YccF domain-containing protein</fullName>
    </submittedName>
</protein>
<keyword evidence="1" id="KW-0812">Transmembrane</keyword>
<dbReference type="InterPro" id="IPR052937">
    <property type="entry name" value="Inner_membrane_protein"/>
</dbReference>
<dbReference type="Proteomes" id="UP000726105">
    <property type="component" value="Unassembled WGS sequence"/>
</dbReference>
<sequence length="142" mass="15426">MRTILNIIWVVFAGFWLWLTYLAAGVLACLLIVTIPWGIASFRMANYALWPFGRTIVDKPDAGPASTIGNIVWIVCFGWWLALGHLTTAIAQAVTIIGIPLAVANVKLIPVSLVPMGKDIVRIDDLGKATPWGPGPQRSFSV</sequence>
<evidence type="ECO:0000256" key="1">
    <source>
        <dbReference type="SAM" id="Phobius"/>
    </source>
</evidence>
<dbReference type="EMBL" id="JADJIB010000004">
    <property type="protein sequence ID" value="MBK7273913.1"/>
    <property type="molecule type" value="Genomic_DNA"/>
</dbReference>
<dbReference type="PANTHER" id="PTHR42903">
    <property type="entry name" value="INNER MEMBRANE PROTEIN YCCF"/>
    <property type="match status" value="1"/>
</dbReference>
<evidence type="ECO:0000313" key="3">
    <source>
        <dbReference type="EMBL" id="MBK6301608.1"/>
    </source>
</evidence>
<evidence type="ECO:0000313" key="7">
    <source>
        <dbReference type="Proteomes" id="UP000726105"/>
    </source>
</evidence>
<feature type="domain" description="Inner membrane component" evidence="2">
    <location>
        <begin position="68"/>
        <end position="118"/>
    </location>
</feature>
<feature type="domain" description="Inner membrane component" evidence="2">
    <location>
        <begin position="4"/>
        <end position="54"/>
    </location>
</feature>
<dbReference type="PROSITE" id="PS51257">
    <property type="entry name" value="PROKAR_LIPOPROTEIN"/>
    <property type="match status" value="1"/>
</dbReference>
<proteinExistence type="predicted"/>
<accession>A0A935MAN6</accession>
<evidence type="ECO:0000313" key="4">
    <source>
        <dbReference type="EMBL" id="MBK7273913.1"/>
    </source>
</evidence>
<dbReference type="EMBL" id="JADKGK010000020">
    <property type="protein sequence ID" value="MBL0004235.1"/>
    <property type="molecule type" value="Genomic_DNA"/>
</dbReference>
<reference evidence="6 7" key="1">
    <citation type="submission" date="2020-10" db="EMBL/GenBank/DDBJ databases">
        <title>Connecting structure to function with the recovery of over 1000 high-quality activated sludge metagenome-assembled genomes encoding full-length rRNA genes using long-read sequencing.</title>
        <authorList>
            <person name="Singleton C.M."/>
            <person name="Petriglieri F."/>
            <person name="Kristensen J.M."/>
            <person name="Kirkegaard R.H."/>
            <person name="Michaelsen T.Y."/>
            <person name="Andersen M.H."/>
            <person name="Karst S.M."/>
            <person name="Dueholm M.S."/>
            <person name="Nielsen P.H."/>
            <person name="Albertsen M."/>
        </authorList>
    </citation>
    <scope>NUCLEOTIDE SEQUENCE [LARGE SCALE GENOMIC DNA]</scope>
    <source>
        <strain evidence="3">AalE_18-Q3-R2-46_BAT3C.188</strain>
        <strain evidence="4">Ega_18-Q3-R5-49_MAXAC.001</strain>
        <strain evidence="5">Ribe_18-Q3-R11-54_MAXAC.001</strain>
    </source>
</reference>
<keyword evidence="1" id="KW-0472">Membrane</keyword>
<organism evidence="4 7">
    <name type="scientific">Candidatus Phosphoribacter hodrii</name>
    <dbReference type="NCBI Taxonomy" id="2953743"/>
    <lineage>
        <taxon>Bacteria</taxon>
        <taxon>Bacillati</taxon>
        <taxon>Actinomycetota</taxon>
        <taxon>Actinomycetes</taxon>
        <taxon>Micrococcales</taxon>
        <taxon>Dermatophilaceae</taxon>
        <taxon>Candidatus Phosphoribacter</taxon>
    </lineage>
</organism>
<dbReference type="GO" id="GO:0005886">
    <property type="term" value="C:plasma membrane"/>
    <property type="evidence" value="ECO:0007669"/>
    <property type="project" value="TreeGrafter"/>
</dbReference>
<evidence type="ECO:0000313" key="6">
    <source>
        <dbReference type="Proteomes" id="UP000718281"/>
    </source>
</evidence>
<dbReference type="EMBL" id="JADIXZ010000005">
    <property type="protein sequence ID" value="MBK6301608.1"/>
    <property type="molecule type" value="Genomic_DNA"/>
</dbReference>
<comment type="caution">
    <text evidence="4">The sequence shown here is derived from an EMBL/GenBank/DDBJ whole genome shotgun (WGS) entry which is preliminary data.</text>
</comment>
<dbReference type="InterPro" id="IPR031308">
    <property type="entry name" value="UCP028777"/>
</dbReference>
<dbReference type="NCBIfam" id="NF008740">
    <property type="entry name" value="PRK11770.1-2"/>
    <property type="match status" value="1"/>
</dbReference>
<dbReference type="PIRSF" id="PIRSF028777">
    <property type="entry name" value="UCP028777"/>
    <property type="match status" value="1"/>
</dbReference>
<name>A0A935MAN6_9MICO</name>
<dbReference type="Pfam" id="PF03733">
    <property type="entry name" value="YccF"/>
    <property type="match status" value="2"/>
</dbReference>
<dbReference type="Proteomes" id="UP000718281">
    <property type="component" value="Unassembled WGS sequence"/>
</dbReference>
<feature type="transmembrane region" description="Helical" evidence="1">
    <location>
        <begin position="62"/>
        <end position="83"/>
    </location>
</feature>
<dbReference type="InterPro" id="IPR005185">
    <property type="entry name" value="YccF"/>
</dbReference>
<evidence type="ECO:0000259" key="2">
    <source>
        <dbReference type="Pfam" id="PF03733"/>
    </source>
</evidence>
<dbReference type="PANTHER" id="PTHR42903:SF1">
    <property type="entry name" value="INNER MEMBRANE PROTEIN YCCF"/>
    <property type="match status" value="1"/>
</dbReference>
<evidence type="ECO:0000313" key="5">
    <source>
        <dbReference type="EMBL" id="MBL0004235.1"/>
    </source>
</evidence>
<dbReference type="Proteomes" id="UP000886632">
    <property type="component" value="Unassembled WGS sequence"/>
</dbReference>
<keyword evidence="1" id="KW-1133">Transmembrane helix</keyword>